<dbReference type="InterPro" id="IPR001173">
    <property type="entry name" value="Glyco_trans_2-like"/>
</dbReference>
<keyword evidence="3" id="KW-1185">Reference proteome</keyword>
<dbReference type="Pfam" id="PF00535">
    <property type="entry name" value="Glycos_transf_2"/>
    <property type="match status" value="1"/>
</dbReference>
<dbReference type="PANTHER" id="PTHR48090">
    <property type="entry name" value="UNDECAPRENYL-PHOSPHATE 4-DEOXY-4-FORMAMIDO-L-ARABINOSE TRANSFERASE-RELATED"/>
    <property type="match status" value="1"/>
</dbReference>
<dbReference type="Proteomes" id="UP000239724">
    <property type="component" value="Unassembled WGS sequence"/>
</dbReference>
<reference evidence="2 3" key="1">
    <citation type="journal article" date="2018" name="Arch. Microbiol.">
        <title>New insights into the metabolic potential of the phototrophic purple bacterium Rhodopila globiformis DSM 161(T) from its draft genome sequence and evidence for a vanadium-dependent nitrogenase.</title>
        <authorList>
            <person name="Imhoff J.F."/>
            <person name="Rahn T."/>
            <person name="Kunzel S."/>
            <person name="Neulinger S.C."/>
        </authorList>
    </citation>
    <scope>NUCLEOTIDE SEQUENCE [LARGE SCALE GENOMIC DNA]</scope>
    <source>
        <strain evidence="2 3">DSM 161</strain>
    </source>
</reference>
<dbReference type="PANTHER" id="PTHR48090:SF7">
    <property type="entry name" value="RFBJ PROTEIN"/>
    <property type="match status" value="1"/>
</dbReference>
<dbReference type="InterPro" id="IPR050256">
    <property type="entry name" value="Glycosyltransferase_2"/>
</dbReference>
<proteinExistence type="predicted"/>
<accession>A0A2S6N5U3</accession>
<dbReference type="AlphaFoldDB" id="A0A2S6N5U3"/>
<organism evidence="2 3">
    <name type="scientific">Rhodopila globiformis</name>
    <name type="common">Rhodopseudomonas globiformis</name>
    <dbReference type="NCBI Taxonomy" id="1071"/>
    <lineage>
        <taxon>Bacteria</taxon>
        <taxon>Pseudomonadati</taxon>
        <taxon>Pseudomonadota</taxon>
        <taxon>Alphaproteobacteria</taxon>
        <taxon>Acetobacterales</taxon>
        <taxon>Acetobacteraceae</taxon>
        <taxon>Rhodopila</taxon>
    </lineage>
</organism>
<dbReference type="SUPFAM" id="SSF53448">
    <property type="entry name" value="Nucleotide-diphospho-sugar transferases"/>
    <property type="match status" value="1"/>
</dbReference>
<comment type="caution">
    <text evidence="2">The sequence shown here is derived from an EMBL/GenBank/DDBJ whole genome shotgun (WGS) entry which is preliminary data.</text>
</comment>
<dbReference type="Gene3D" id="3.90.550.10">
    <property type="entry name" value="Spore Coat Polysaccharide Biosynthesis Protein SpsA, Chain A"/>
    <property type="match status" value="1"/>
</dbReference>
<protein>
    <recommendedName>
        <fullName evidence="1">Glycosyltransferase 2-like domain-containing protein</fullName>
    </recommendedName>
</protein>
<evidence type="ECO:0000313" key="2">
    <source>
        <dbReference type="EMBL" id="PPQ29995.1"/>
    </source>
</evidence>
<name>A0A2S6N5U3_RHOGL</name>
<evidence type="ECO:0000313" key="3">
    <source>
        <dbReference type="Proteomes" id="UP000239724"/>
    </source>
</evidence>
<feature type="domain" description="Glycosyltransferase 2-like" evidence="1">
    <location>
        <begin position="17"/>
        <end position="120"/>
    </location>
</feature>
<dbReference type="EMBL" id="NHRY01000219">
    <property type="protein sequence ID" value="PPQ29995.1"/>
    <property type="molecule type" value="Genomic_DNA"/>
</dbReference>
<sequence length="145" mass="16015">MDGRSDSPRRPGGEIAILIPYCNEEAPIGKVARDVQDIQPDCTVYAYDNNFRDDTRAAIHALRAVVRTVPLQGKGHVVRHMFADIVADIFVLVDGDSTCDPFAISDVTDRLVNQNFDIVTNDQPYEAGDVCRRGPRHLCTGTLTD</sequence>
<dbReference type="InterPro" id="IPR029044">
    <property type="entry name" value="Nucleotide-diphossugar_trans"/>
</dbReference>
<dbReference type="OrthoDB" id="3177103at2"/>
<gene>
    <name evidence="2" type="ORF">CCS01_20400</name>
</gene>
<evidence type="ECO:0000259" key="1">
    <source>
        <dbReference type="Pfam" id="PF00535"/>
    </source>
</evidence>